<dbReference type="PRINTS" id="PR01006">
    <property type="entry name" value="FLGHOOKFLIE"/>
</dbReference>
<dbReference type="GO" id="GO:0009425">
    <property type="term" value="C:bacterial-type flagellum basal body"/>
    <property type="evidence" value="ECO:0007669"/>
    <property type="project" value="UniProtKB-SubCell"/>
</dbReference>
<keyword evidence="6" id="KW-0966">Cell projection</keyword>
<evidence type="ECO:0000256" key="4">
    <source>
        <dbReference type="ARBA" id="ARBA00023143"/>
    </source>
</evidence>
<evidence type="ECO:0000256" key="2">
    <source>
        <dbReference type="ARBA" id="ARBA00009272"/>
    </source>
</evidence>
<sequence>MSIQSISGVLEQINFQAQQVSNTQRSPFISDRQGVEKPLQFSDILFSSVNSINEIQTQAKSQSQDYLTGATDIGLNDVMVSLQKSSLALNLGVQVRNKLVSAYQEVMNMSV</sequence>
<comment type="caution">
    <text evidence="6">The sequence shown here is derived from an EMBL/GenBank/DDBJ whole genome shotgun (WGS) entry which is preliminary data.</text>
</comment>
<dbReference type="GO" id="GO:0003774">
    <property type="term" value="F:cytoskeletal motor activity"/>
    <property type="evidence" value="ECO:0007669"/>
    <property type="project" value="InterPro"/>
</dbReference>
<dbReference type="AlphaFoldDB" id="A0A2G4U6R2"/>
<evidence type="ECO:0000313" key="7">
    <source>
        <dbReference type="Proteomes" id="UP000229378"/>
    </source>
</evidence>
<accession>A0A2G4U6R2</accession>
<dbReference type="GO" id="GO:0005198">
    <property type="term" value="F:structural molecule activity"/>
    <property type="evidence" value="ECO:0007669"/>
    <property type="project" value="UniProtKB-UniRule"/>
</dbReference>
<dbReference type="RefSeq" id="WP_005271033.1">
    <property type="nucleotide sequence ID" value="NZ_PEHN01000002.1"/>
</dbReference>
<dbReference type="Proteomes" id="UP000229378">
    <property type="component" value="Unassembled WGS sequence"/>
</dbReference>
<dbReference type="NCBIfam" id="TIGR00205">
    <property type="entry name" value="fliE"/>
    <property type="match status" value="1"/>
</dbReference>
<dbReference type="Pfam" id="PF02049">
    <property type="entry name" value="FliE"/>
    <property type="match status" value="1"/>
</dbReference>
<evidence type="ECO:0000313" key="6">
    <source>
        <dbReference type="EMBL" id="PHZ28939.1"/>
    </source>
</evidence>
<dbReference type="InterPro" id="IPR001624">
    <property type="entry name" value="FliE"/>
</dbReference>
<keyword evidence="4 5" id="KW-0975">Bacterial flagellum</keyword>
<gene>
    <name evidence="5" type="primary">fliE</name>
    <name evidence="6" type="ORF">CS533_02820</name>
</gene>
<dbReference type="HAMAP" id="MF_00724">
    <property type="entry name" value="FliE"/>
    <property type="match status" value="1"/>
</dbReference>
<comment type="similarity">
    <text evidence="2 5">Belongs to the FliE family.</text>
</comment>
<protein>
    <recommendedName>
        <fullName evidence="3 5">Flagellar hook-basal body complex protein FliE</fullName>
    </recommendedName>
</protein>
<dbReference type="PANTHER" id="PTHR34653:SF1">
    <property type="entry name" value="FLAGELLAR HOOK-BASAL BODY COMPLEX PROTEIN FLIE"/>
    <property type="match status" value="1"/>
</dbReference>
<name>A0A2G4U6R2_YERBE</name>
<comment type="subcellular location">
    <subcellularLocation>
        <location evidence="1 5">Bacterial flagellum basal body</location>
    </subcellularLocation>
</comment>
<evidence type="ECO:0000256" key="1">
    <source>
        <dbReference type="ARBA" id="ARBA00004117"/>
    </source>
</evidence>
<reference evidence="6 7" key="1">
    <citation type="submission" date="2017-10" db="EMBL/GenBank/DDBJ databases">
        <authorList>
            <person name="Banno H."/>
            <person name="Chua N.-H."/>
        </authorList>
    </citation>
    <scope>NUCLEOTIDE SEQUENCE [LARGE SCALE GENOMIC DNA]</scope>
    <source>
        <strain evidence="6 7">SCPM-O-B-7607</strain>
    </source>
</reference>
<dbReference type="GO" id="GO:0071973">
    <property type="term" value="P:bacterial-type flagellum-dependent cell motility"/>
    <property type="evidence" value="ECO:0007669"/>
    <property type="project" value="InterPro"/>
</dbReference>
<proteinExistence type="inferred from homology"/>
<evidence type="ECO:0000256" key="5">
    <source>
        <dbReference type="HAMAP-Rule" id="MF_00724"/>
    </source>
</evidence>
<organism evidence="6 7">
    <name type="scientific">Yersinia bercovieri</name>
    <dbReference type="NCBI Taxonomy" id="634"/>
    <lineage>
        <taxon>Bacteria</taxon>
        <taxon>Pseudomonadati</taxon>
        <taxon>Pseudomonadota</taxon>
        <taxon>Gammaproteobacteria</taxon>
        <taxon>Enterobacterales</taxon>
        <taxon>Yersiniaceae</taxon>
        <taxon>Yersinia</taxon>
    </lineage>
</organism>
<keyword evidence="6" id="KW-0969">Cilium</keyword>
<evidence type="ECO:0000256" key="3">
    <source>
        <dbReference type="ARBA" id="ARBA00018024"/>
    </source>
</evidence>
<dbReference type="PANTHER" id="PTHR34653">
    <property type="match status" value="1"/>
</dbReference>
<dbReference type="EMBL" id="PEHN01000002">
    <property type="protein sequence ID" value="PHZ28939.1"/>
    <property type="molecule type" value="Genomic_DNA"/>
</dbReference>
<keyword evidence="6" id="KW-0282">Flagellum</keyword>